<organism evidence="2 3">
    <name type="scientific">Acropora cervicornis</name>
    <name type="common">Staghorn coral</name>
    <dbReference type="NCBI Taxonomy" id="6130"/>
    <lineage>
        <taxon>Eukaryota</taxon>
        <taxon>Metazoa</taxon>
        <taxon>Cnidaria</taxon>
        <taxon>Anthozoa</taxon>
        <taxon>Hexacorallia</taxon>
        <taxon>Scleractinia</taxon>
        <taxon>Astrocoeniina</taxon>
        <taxon>Acroporidae</taxon>
        <taxon>Acropora</taxon>
    </lineage>
</organism>
<name>A0AAD9Q169_ACRCE</name>
<feature type="region of interest" description="Disordered" evidence="1">
    <location>
        <begin position="306"/>
        <end position="347"/>
    </location>
</feature>
<evidence type="ECO:0000313" key="3">
    <source>
        <dbReference type="Proteomes" id="UP001249851"/>
    </source>
</evidence>
<protein>
    <submittedName>
        <fullName evidence="2">Proline-rich protein PRCC</fullName>
    </submittedName>
</protein>
<feature type="compositionally biased region" description="Acidic residues" evidence="1">
    <location>
        <begin position="9"/>
        <end position="20"/>
    </location>
</feature>
<feature type="region of interest" description="Disordered" evidence="1">
    <location>
        <begin position="160"/>
        <end position="283"/>
    </location>
</feature>
<dbReference type="PANTHER" id="PTHR13621">
    <property type="entry name" value="PROLINE-RICH PROTEIN PRCC"/>
    <property type="match status" value="1"/>
</dbReference>
<reference evidence="2" key="2">
    <citation type="journal article" date="2023" name="Science">
        <title>Genomic signatures of disease resistance in endangered staghorn corals.</title>
        <authorList>
            <person name="Vollmer S.V."/>
            <person name="Selwyn J.D."/>
            <person name="Despard B.A."/>
            <person name="Roesel C.L."/>
        </authorList>
    </citation>
    <scope>NUCLEOTIDE SEQUENCE</scope>
    <source>
        <strain evidence="2">K2</strain>
    </source>
</reference>
<feature type="compositionally biased region" description="Acidic residues" evidence="1">
    <location>
        <begin position="253"/>
        <end position="264"/>
    </location>
</feature>
<evidence type="ECO:0000256" key="1">
    <source>
        <dbReference type="SAM" id="MobiDB-lite"/>
    </source>
</evidence>
<dbReference type="EMBL" id="JARQWQ010000082">
    <property type="protein sequence ID" value="KAK2552877.1"/>
    <property type="molecule type" value="Genomic_DNA"/>
</dbReference>
<dbReference type="Proteomes" id="UP001249851">
    <property type="component" value="Unassembled WGS sequence"/>
</dbReference>
<evidence type="ECO:0000313" key="2">
    <source>
        <dbReference type="EMBL" id="KAK2552877.1"/>
    </source>
</evidence>
<feature type="region of interest" description="Disordered" evidence="1">
    <location>
        <begin position="1"/>
        <end position="25"/>
    </location>
</feature>
<feature type="compositionally biased region" description="Basic and acidic residues" evidence="1">
    <location>
        <begin position="165"/>
        <end position="177"/>
    </location>
</feature>
<feature type="region of interest" description="Disordered" evidence="1">
    <location>
        <begin position="446"/>
        <end position="470"/>
    </location>
</feature>
<dbReference type="AlphaFoldDB" id="A0AAD9Q169"/>
<feature type="compositionally biased region" description="Low complexity" evidence="1">
    <location>
        <begin position="316"/>
        <end position="332"/>
    </location>
</feature>
<comment type="caution">
    <text evidence="2">The sequence shown here is derived from an EMBL/GenBank/DDBJ whole genome shotgun (WGS) entry which is preliminary data.</text>
</comment>
<proteinExistence type="predicted"/>
<dbReference type="InterPro" id="IPR018800">
    <property type="entry name" value="PRCC"/>
</dbReference>
<feature type="region of interest" description="Disordered" evidence="1">
    <location>
        <begin position="53"/>
        <end position="106"/>
    </location>
</feature>
<gene>
    <name evidence="2" type="ORF">P5673_025825</name>
</gene>
<keyword evidence="3" id="KW-1185">Reference proteome</keyword>
<dbReference type="Pfam" id="PF10253">
    <property type="entry name" value="PRCC"/>
    <property type="match status" value="1"/>
</dbReference>
<accession>A0AAD9Q169</accession>
<feature type="compositionally biased region" description="Polar residues" evidence="1">
    <location>
        <begin position="84"/>
        <end position="99"/>
    </location>
</feature>
<dbReference type="PANTHER" id="PTHR13621:SF2">
    <property type="entry name" value="PROLINE-RICH PROTEIN PRCC"/>
    <property type="match status" value="1"/>
</dbReference>
<reference evidence="2" key="1">
    <citation type="journal article" date="2023" name="G3 (Bethesda)">
        <title>Whole genome assembly and annotation of the endangered Caribbean coral Acropora cervicornis.</title>
        <authorList>
            <person name="Selwyn J.D."/>
            <person name="Vollmer S.V."/>
        </authorList>
    </citation>
    <scope>NUCLEOTIDE SEQUENCE</scope>
    <source>
        <strain evidence="2">K2</strain>
    </source>
</reference>
<dbReference type="GO" id="GO:0005634">
    <property type="term" value="C:nucleus"/>
    <property type="evidence" value="ECO:0007669"/>
    <property type="project" value="TreeGrafter"/>
</dbReference>
<sequence length="505" mass="56368">MSLVAYGSSDEESNASDAEENQTATVEFDAFVSSKEDEMKDVTLVKEEVEPSKAFSLPAPKQAKDASSLGRKTGLASLLPEPKNVNTFGRETASLQDDSLASKPRSYVEAISGDDEEILEIEENYEPILKRAKKTNSSEVDDKLRTVSVGSLFSLLPAPWQAENTWEKQDEGGKSTNDEDDIPGAKKVIAPSKGGSGLKSLLPKPKHSITQKADNPNKPSVKLASRPLVPHTLTKKATAPVKKVQKAAKNDKEDDQISDGDDEPVSSFFTFSEKPDNENITTSDLSAVSSCDKLIQSNKEVQSFPVELTMNNNVPSTSQSTSMTQSSEVTQSAAIQEPQMQADYGRVGQVDVDENLEARTYYYGEQKLEQNQQYGSYPVNYHSYTYTYPAGSAQRTQHEPQEEDIDLEKLQKLTGRRNRREEINIVDVNADEQVGNAAEMVVKYGTEEETHRPSRKKKDMPTAQQRRKHQISYLAFQAKEREFELRQQWAANRQTRRQTQSKYGF</sequence>